<dbReference type="Pfam" id="PF07693">
    <property type="entry name" value="KAP_NTPase"/>
    <property type="match status" value="1"/>
</dbReference>
<protein>
    <submittedName>
        <fullName evidence="2">Putative KAP NTPase P-loop domain-containing protein</fullName>
    </submittedName>
</protein>
<proteinExistence type="predicted"/>
<dbReference type="STRING" id="1289135.A966_04526"/>
<dbReference type="EMBL" id="ALNZ01000018">
    <property type="protein sequence ID" value="EKV57623.1"/>
    <property type="molecule type" value="Genomic_DNA"/>
</dbReference>
<feature type="domain" description="KAP NTPase" evidence="1">
    <location>
        <begin position="108"/>
        <end position="215"/>
    </location>
</feature>
<dbReference type="Proteomes" id="UP000011663">
    <property type="component" value="Unassembled WGS sequence"/>
</dbReference>
<dbReference type="SUPFAM" id="SSF52540">
    <property type="entry name" value="P-loop containing nucleoside triphosphate hydrolases"/>
    <property type="match status" value="1"/>
</dbReference>
<evidence type="ECO:0000313" key="3">
    <source>
        <dbReference type="Proteomes" id="UP000011663"/>
    </source>
</evidence>
<dbReference type="InterPro" id="IPR027417">
    <property type="entry name" value="P-loop_NTPase"/>
</dbReference>
<gene>
    <name evidence="2" type="ORF">A966_04526</name>
</gene>
<reference evidence="2 3" key="1">
    <citation type="submission" date="2012-07" db="EMBL/GenBank/DDBJ databases">
        <title>Genome sequence of Brachyspira sp. 30446, isolated from a pig with mucohaemorrhagic colitis.</title>
        <authorList>
            <person name="Rubin J.E."/>
            <person name="Fernando C."/>
            <person name="Harding J.C.S."/>
            <person name="Hill J.E."/>
        </authorList>
    </citation>
    <scope>NUCLEOTIDE SEQUENCE [LARGE SCALE GENOMIC DNA]</scope>
    <source>
        <strain evidence="2 3">30446</strain>
    </source>
</reference>
<name>A0A2U4FQW3_9SPIR</name>
<dbReference type="RefSeq" id="WP_008722841.1">
    <property type="nucleotide sequence ID" value="NZ_JH994110.1"/>
</dbReference>
<comment type="caution">
    <text evidence="2">The sequence shown here is derived from an EMBL/GenBank/DDBJ whole genome shotgun (WGS) entry which is preliminary data.</text>
</comment>
<dbReference type="GeneID" id="66487354"/>
<evidence type="ECO:0000313" key="2">
    <source>
        <dbReference type="EMBL" id="EKV57623.1"/>
    </source>
</evidence>
<dbReference type="AlphaFoldDB" id="A0A2U4FQW3"/>
<dbReference type="Gene3D" id="3.40.50.300">
    <property type="entry name" value="P-loop containing nucleotide triphosphate hydrolases"/>
    <property type="match status" value="1"/>
</dbReference>
<organism evidence="2 3">
    <name type="scientific">Brachyspira hampsonii 30446</name>
    <dbReference type="NCBI Taxonomy" id="1289135"/>
    <lineage>
        <taxon>Bacteria</taxon>
        <taxon>Pseudomonadati</taxon>
        <taxon>Spirochaetota</taxon>
        <taxon>Spirochaetia</taxon>
        <taxon>Brachyspirales</taxon>
        <taxon>Brachyspiraceae</taxon>
        <taxon>Brachyspira</taxon>
    </lineage>
</organism>
<accession>A0A2U4FQW3</accession>
<evidence type="ECO:0000259" key="1">
    <source>
        <dbReference type="Pfam" id="PF07693"/>
    </source>
</evidence>
<sequence>MENKDNYFKYIENTIKHYLAEENTDYGIMLTGEWGAGKTYYVKNNYKDSIYVSVAGKNTIDDVIYDISISGIFDVPKKDSDCPNIKAINNVNKMALKIFKPIIKYTNNILEEPIMKILSDISNNSIEINKILLIIDDLERLSKNINIEDLLYSIYDNFISNNVKVLFICNEEVLINNGEYNKIKEKIIRHTIKLHSIDKNNFKLFLETYIIKNLIYDKDIENYYISNHFFYEQCIPNIINIFMEMECYNIRTFKKFFDMSKYFLNEINRFIEKEEYKLNNNEELFLEILKIFAIVLIVYDKNIINNSIFVSKEEYDKYHSEIITEAIIKNAIENCSMDMKTEENQNVNNNINQEYLSKFKELISNIGKQYVIRNETKKYILYYFYKYIECGMLNYEELFLEYKNHIYLNKKYLKSYKIISEGYENSEIIKENIDIVFNIIEKEIDNFMDSDCFDIYSKVYFYYYDIIYDNKDRYLKILKNALYNYWNNADVNGIFLIKNEYEHNNFFYFISRNDIISINNNDVLINYERELLNNLYEKKIKEVPEEFYNVLENFNNHNKYYFFSDFGQYNYAIVHLLFLSQNLRLITKDVFSIRIFLFFLNSKTIIYNAFQKYKIYDYNAKELKDMVNNLIPFVDSIETNDKYLLDRIKELRERIEFYNNTDY</sequence>
<dbReference type="OrthoDB" id="88903at2"/>
<dbReference type="InterPro" id="IPR011646">
    <property type="entry name" value="KAP_P-loop"/>
</dbReference>